<evidence type="ECO:0000259" key="5">
    <source>
        <dbReference type="Pfam" id="PF07635"/>
    </source>
</evidence>
<sequence length="842" mass="94853">MICSFDKRPRILLVVGVLLLLSGRPLRGDDFARVAAPAAVSQFFTRYCVDCHSGTKPSAALSIDTSALSLDGLPSLQQWTRVHDKLADEKMPPEDAEQPTPAERDAVLRWLDGELAAASAHFQQSEGRVLIRRMNRTEYENTLHDLLSITAPVQELLPEDNFVAGFDTISTGLGISSTHLVRYQEAAEVALQAALPGRPIKPLKDRMTGREFLDRRPKPNREGTLPYIKFDEDSLVAPCELTKHMSAHTSAAPLSGRYRFRAQVRTYKADKVVSVLCGRISSDRFAHARLEHILYVKDIPPNQPQILEFEADLPEREQVYLSTWNWDALPSMQNYKMELDGRPPESLDGPAFIVDWIELEGPLHHNVGYQRLLGDLQQIPFRFVEDHQAGKPITVDWTKWHPNEFSKPAHALTPLTDDPRGDSERLMRAFLPRAFRRPVPPALADYYVQLVHAELDKGERFKDALRTGYKAVLCSPYFLFLVEKPGPLDDYALASRLSYFLWKSMPDETLLAAAARGELHRPEVLRAQTERMLNDPRGQRFARDFVGQWLDMRLVHAMKPDPIYAEYDDQLAWSMPIETEQFFAEVLARDLPVTSFLDSDWTMLNARLAQHYGIDGVEGLDFRKVKLPADSHRGGVITHASVLKVTTNATYTSPVKRGAWVLERILGTPPSPPPPDVEAIEPDIRGAVTIREQLEQHKSVAVCASCHVHIDPPGFALENFDVVGGWRDFYRVKKSSPVTKYVELANYPGRKVWQAREVEASSTTASGETFQNIDEYKQLALADRDQLARNLAEKLLVYGTGATLQYADRAAVEEIVAAAREKNYGFRSLLHAVIQSGPFQIK</sequence>
<evidence type="ECO:0000259" key="2">
    <source>
        <dbReference type="Pfam" id="PF07626"/>
    </source>
</evidence>
<dbReference type="AlphaFoldDB" id="A0A518DV47"/>
<name>A0A518DV47_9BACT</name>
<evidence type="ECO:0000259" key="1">
    <source>
        <dbReference type="Pfam" id="PF07624"/>
    </source>
</evidence>
<accession>A0A518DV47</accession>
<feature type="domain" description="DUF1592" evidence="4">
    <location>
        <begin position="488"/>
        <end position="614"/>
    </location>
</feature>
<evidence type="ECO:0000259" key="3">
    <source>
        <dbReference type="Pfam" id="PF07627"/>
    </source>
</evidence>
<dbReference type="InterPro" id="IPR011478">
    <property type="entry name" value="DUF1585"/>
</dbReference>
<evidence type="ECO:0000259" key="6">
    <source>
        <dbReference type="Pfam" id="PF07637"/>
    </source>
</evidence>
<dbReference type="KEGG" id="lcre:Pla8534_35110"/>
<evidence type="ECO:0000259" key="4">
    <source>
        <dbReference type="Pfam" id="PF07631"/>
    </source>
</evidence>
<proteinExistence type="predicted"/>
<keyword evidence="8" id="KW-1185">Reference proteome</keyword>
<feature type="domain" description="DUF1585" evidence="1">
    <location>
        <begin position="766"/>
        <end position="839"/>
    </location>
</feature>
<dbReference type="Pfam" id="PF07627">
    <property type="entry name" value="PSCyt3"/>
    <property type="match status" value="1"/>
</dbReference>
<gene>
    <name evidence="7" type="ORF">Pla8534_35110</name>
</gene>
<feature type="domain" description="DUF1588" evidence="3">
    <location>
        <begin position="633"/>
        <end position="728"/>
    </location>
</feature>
<dbReference type="Pfam" id="PF07635">
    <property type="entry name" value="PSCyt1"/>
    <property type="match status" value="1"/>
</dbReference>
<dbReference type="Pfam" id="PF07624">
    <property type="entry name" value="PSD2"/>
    <property type="match status" value="1"/>
</dbReference>
<organism evidence="7 8">
    <name type="scientific">Lignipirellula cremea</name>
    <dbReference type="NCBI Taxonomy" id="2528010"/>
    <lineage>
        <taxon>Bacteria</taxon>
        <taxon>Pseudomonadati</taxon>
        <taxon>Planctomycetota</taxon>
        <taxon>Planctomycetia</taxon>
        <taxon>Pirellulales</taxon>
        <taxon>Pirellulaceae</taxon>
        <taxon>Lignipirellula</taxon>
    </lineage>
</organism>
<dbReference type="InterPro" id="IPR013042">
    <property type="entry name" value="DUF1592"/>
</dbReference>
<feature type="domain" description="DUF1595" evidence="6">
    <location>
        <begin position="424"/>
        <end position="483"/>
    </location>
</feature>
<reference evidence="7 8" key="1">
    <citation type="submission" date="2019-02" db="EMBL/GenBank/DDBJ databases">
        <title>Deep-cultivation of Planctomycetes and their phenomic and genomic characterization uncovers novel biology.</title>
        <authorList>
            <person name="Wiegand S."/>
            <person name="Jogler M."/>
            <person name="Boedeker C."/>
            <person name="Pinto D."/>
            <person name="Vollmers J."/>
            <person name="Rivas-Marin E."/>
            <person name="Kohn T."/>
            <person name="Peeters S.H."/>
            <person name="Heuer A."/>
            <person name="Rast P."/>
            <person name="Oberbeckmann S."/>
            <person name="Bunk B."/>
            <person name="Jeske O."/>
            <person name="Meyerdierks A."/>
            <person name="Storesund J.E."/>
            <person name="Kallscheuer N."/>
            <person name="Luecker S."/>
            <person name="Lage O.M."/>
            <person name="Pohl T."/>
            <person name="Merkel B.J."/>
            <person name="Hornburger P."/>
            <person name="Mueller R.-W."/>
            <person name="Bruemmer F."/>
            <person name="Labrenz M."/>
            <person name="Spormann A.M."/>
            <person name="Op den Camp H."/>
            <person name="Overmann J."/>
            <person name="Amann R."/>
            <person name="Jetten M.S.M."/>
            <person name="Mascher T."/>
            <person name="Medema M.H."/>
            <person name="Devos D.P."/>
            <person name="Kaster A.-K."/>
            <person name="Ovreas L."/>
            <person name="Rohde M."/>
            <person name="Galperin M.Y."/>
            <person name="Jogler C."/>
        </authorList>
    </citation>
    <scope>NUCLEOTIDE SEQUENCE [LARGE SCALE GENOMIC DNA]</scope>
    <source>
        <strain evidence="7 8">Pla85_3_4</strain>
    </source>
</reference>
<protein>
    <recommendedName>
        <fullName evidence="9">Planctomycete cytochrome C</fullName>
    </recommendedName>
</protein>
<dbReference type="OrthoDB" id="175242at2"/>
<dbReference type="InterPro" id="IPR013039">
    <property type="entry name" value="DUF1588"/>
</dbReference>
<dbReference type="Pfam" id="PF07631">
    <property type="entry name" value="PSD4"/>
    <property type="match status" value="1"/>
</dbReference>
<dbReference type="Proteomes" id="UP000317648">
    <property type="component" value="Chromosome"/>
</dbReference>
<feature type="domain" description="Cytochrome C Planctomycete-type" evidence="5">
    <location>
        <begin position="48"/>
        <end position="95"/>
    </location>
</feature>
<dbReference type="Pfam" id="PF07626">
    <property type="entry name" value="PSD3"/>
    <property type="match status" value="1"/>
</dbReference>
<dbReference type="InterPro" id="IPR013036">
    <property type="entry name" value="DUF1587"/>
</dbReference>
<dbReference type="InterPro" id="IPR013043">
    <property type="entry name" value="DUF1595"/>
</dbReference>
<evidence type="ECO:0000313" key="7">
    <source>
        <dbReference type="EMBL" id="QDU95694.1"/>
    </source>
</evidence>
<feature type="domain" description="DUF1587" evidence="2">
    <location>
        <begin position="132"/>
        <end position="195"/>
    </location>
</feature>
<dbReference type="InterPro" id="IPR011429">
    <property type="entry name" value="Cyt_c_Planctomycete-type"/>
</dbReference>
<dbReference type="EMBL" id="CP036433">
    <property type="protein sequence ID" value="QDU95694.1"/>
    <property type="molecule type" value="Genomic_DNA"/>
</dbReference>
<dbReference type="Pfam" id="PF07637">
    <property type="entry name" value="PSD5"/>
    <property type="match status" value="1"/>
</dbReference>
<evidence type="ECO:0008006" key="9">
    <source>
        <dbReference type="Google" id="ProtNLM"/>
    </source>
</evidence>
<dbReference type="RefSeq" id="WP_145054404.1">
    <property type="nucleotide sequence ID" value="NZ_CP036433.1"/>
</dbReference>
<evidence type="ECO:0000313" key="8">
    <source>
        <dbReference type="Proteomes" id="UP000317648"/>
    </source>
</evidence>